<evidence type="ECO:0000256" key="1">
    <source>
        <dbReference type="SAM" id="MobiDB-lite"/>
    </source>
</evidence>
<evidence type="ECO:0000313" key="2">
    <source>
        <dbReference type="EMBL" id="CAB4897502.1"/>
    </source>
</evidence>
<protein>
    <submittedName>
        <fullName evidence="2">Unannotated protein</fullName>
    </submittedName>
</protein>
<dbReference type="AlphaFoldDB" id="A0A6J7FP29"/>
<sequence>MRIVDGEDVAAVPEELAVAIARALQPTALFVFRRIVAGRVRKHGPFACNPIRWAELAGAIEDADRDTAQRALRVLAGPARAGEVFALDPTAESAAPGASPARTARTGGTRRRDPASSAAAAERHDRRLAAGATPAQRRPEPPVRPVAVAHRTVVDVGLARSVPRAPHERSRREIQRWVTDTRTDPPRILRVPQLQPGTTETERWRDELRFGELVCPWPGCPAPELTLRAGPVVSTHVAHRPGAQDHGTHTDWVLSTLARLEGLTDQTAVPLGTAPPTVRLGALVVTLLHERLGPELEAAAQRALRVMPAGCAPVAVLRASLLPRRFAPVRVHGEPTPRWAFPTRRDRTLRAIAAMQPFSRVLGAPDLPHAGDQDQELDPRWGSRWIGLGLEDTPQRGHLDWGAHPRSPLVALAIDDELLGRVVRPPAKTRGPERSTVAVVDAPGVEMEAVGFETEGPTVRCRHCRISQKVADGLSTDAVEEILDRIEDEDEQGTELERHDVLYCVYDACPRCGDGVDRY</sequence>
<name>A0A6J7FP29_9ZZZZ</name>
<dbReference type="EMBL" id="CAFBMK010000012">
    <property type="protein sequence ID" value="CAB4897502.1"/>
    <property type="molecule type" value="Genomic_DNA"/>
</dbReference>
<reference evidence="2" key="1">
    <citation type="submission" date="2020-05" db="EMBL/GenBank/DDBJ databases">
        <authorList>
            <person name="Chiriac C."/>
            <person name="Salcher M."/>
            <person name="Ghai R."/>
            <person name="Kavagutti S V."/>
        </authorList>
    </citation>
    <scope>NUCLEOTIDE SEQUENCE</scope>
</reference>
<proteinExistence type="predicted"/>
<feature type="region of interest" description="Disordered" evidence="1">
    <location>
        <begin position="88"/>
        <end position="145"/>
    </location>
</feature>
<gene>
    <name evidence="2" type="ORF">UFOPK3564_00382</name>
</gene>
<accession>A0A6J7FP29</accession>
<organism evidence="2">
    <name type="scientific">freshwater metagenome</name>
    <dbReference type="NCBI Taxonomy" id="449393"/>
    <lineage>
        <taxon>unclassified sequences</taxon>
        <taxon>metagenomes</taxon>
        <taxon>ecological metagenomes</taxon>
    </lineage>
</organism>